<dbReference type="AlphaFoldDB" id="A0A485LVX8"/>
<dbReference type="EMBL" id="CAADRM010000018">
    <property type="protein sequence ID" value="VFU11759.1"/>
    <property type="molecule type" value="Genomic_DNA"/>
</dbReference>
<dbReference type="EC" id="1.3.8.1" evidence="6"/>
<dbReference type="PANTHER" id="PTHR43884">
    <property type="entry name" value="ACYL-COA DEHYDROGENASE"/>
    <property type="match status" value="1"/>
</dbReference>
<comment type="similarity">
    <text evidence="2">Belongs to the acyl-CoA dehydrogenase family.</text>
</comment>
<name>A0A485LVX8_9ZZZZ</name>
<evidence type="ECO:0000256" key="4">
    <source>
        <dbReference type="ARBA" id="ARBA00022827"/>
    </source>
</evidence>
<dbReference type="InterPro" id="IPR037069">
    <property type="entry name" value="AcylCoA_DH/ox_N_sf"/>
</dbReference>
<keyword evidence="3" id="KW-0285">Flavoprotein</keyword>
<dbReference type="InterPro" id="IPR046373">
    <property type="entry name" value="Acyl-CoA_Oxase/DH_mid-dom_sf"/>
</dbReference>
<dbReference type="InterPro" id="IPR009100">
    <property type="entry name" value="AcylCoA_DH/oxidase_NM_dom_sf"/>
</dbReference>
<evidence type="ECO:0000256" key="2">
    <source>
        <dbReference type="ARBA" id="ARBA00009347"/>
    </source>
</evidence>
<feature type="domain" description="Acyl-CoA dehydrogenase/oxidase C-terminal" evidence="5">
    <location>
        <begin position="265"/>
        <end position="386"/>
    </location>
</feature>
<dbReference type="Gene3D" id="1.10.540.10">
    <property type="entry name" value="Acyl-CoA dehydrogenase/oxidase, N-terminal domain"/>
    <property type="match status" value="1"/>
</dbReference>
<proteinExistence type="inferred from homology"/>
<evidence type="ECO:0000313" key="6">
    <source>
        <dbReference type="EMBL" id="VFU11759.1"/>
    </source>
</evidence>
<evidence type="ECO:0000256" key="3">
    <source>
        <dbReference type="ARBA" id="ARBA00022630"/>
    </source>
</evidence>
<comment type="cofactor">
    <cofactor evidence="1">
        <name>FAD</name>
        <dbReference type="ChEBI" id="CHEBI:57692"/>
    </cofactor>
</comment>
<dbReference type="GO" id="GO:0033539">
    <property type="term" value="P:fatty acid beta-oxidation using acyl-CoA dehydrogenase"/>
    <property type="evidence" value="ECO:0007669"/>
    <property type="project" value="TreeGrafter"/>
</dbReference>
<dbReference type="InterPro" id="IPR009075">
    <property type="entry name" value="AcylCo_DH/oxidase_C"/>
</dbReference>
<keyword evidence="4" id="KW-0274">FAD</keyword>
<dbReference type="InterPro" id="IPR006089">
    <property type="entry name" value="Acyl-CoA_DH_CS"/>
</dbReference>
<evidence type="ECO:0000259" key="5">
    <source>
        <dbReference type="Pfam" id="PF00441"/>
    </source>
</evidence>
<protein>
    <submittedName>
        <fullName evidence="6">Putative acyl-CoA dehydrogenase</fullName>
        <ecNumber evidence="6">1.3.8.1</ecNumber>
    </submittedName>
</protein>
<dbReference type="GO" id="GO:0050660">
    <property type="term" value="F:flavin adenine dinucleotide binding"/>
    <property type="evidence" value="ECO:0007669"/>
    <property type="project" value="InterPro"/>
</dbReference>
<accession>A0A485LVX8</accession>
<dbReference type="PROSITE" id="PS00073">
    <property type="entry name" value="ACYL_COA_DH_2"/>
    <property type="match status" value="1"/>
</dbReference>
<dbReference type="SUPFAM" id="SSF56645">
    <property type="entry name" value="Acyl-CoA dehydrogenase NM domain-like"/>
    <property type="match status" value="1"/>
</dbReference>
<dbReference type="Gene3D" id="2.40.110.10">
    <property type="entry name" value="Butyryl-CoA Dehydrogenase, subunit A, domain 2"/>
    <property type="match status" value="1"/>
</dbReference>
<dbReference type="Pfam" id="PF00441">
    <property type="entry name" value="Acyl-CoA_dh_1"/>
    <property type="match status" value="1"/>
</dbReference>
<gene>
    <name evidence="6" type="ORF">SCFA_1140016</name>
</gene>
<dbReference type="GO" id="GO:0046359">
    <property type="term" value="P:butyrate catabolic process"/>
    <property type="evidence" value="ECO:0007669"/>
    <property type="project" value="TreeGrafter"/>
</dbReference>
<sequence>MNKGLDYLFGITAGDRDGDAPGVISLARQWAAKEVIGNRLDYQRNYAALFEDKARVLALNMGLQRLAVPEDQGGFGWQGPNHAADIAAVLSEVGRADSSTGILLALNYVLFSVLTRFSEGRAGFVEAVATSYLEDELKIASCILPGPGSVGEETPLFKGRSILARVKAHESGFVISGADLRPFAAGLKADLLLVVCADERGRPCIAVVPGDAPGVERGRGLLTTGLNALANADISFVEAEIKQENLIQEPEAIPLLFTLLNLFLGGVSLGAGMNFFEILLDWSDSRIICGATPLKENPLCASVLADAAEEIACSRLLLDGLARLVSPGGNVQSLDAEGLYTYAVMIGARVQQSIMWAINRGMELMGSAGYAKEWHAEKHWRDVKTIQSLLCGVGAEAPAKMDTARFFCDCKEI</sequence>
<dbReference type="InterPro" id="IPR036250">
    <property type="entry name" value="AcylCo_DH-like_C"/>
</dbReference>
<evidence type="ECO:0000256" key="1">
    <source>
        <dbReference type="ARBA" id="ARBA00001974"/>
    </source>
</evidence>
<reference evidence="6" key="1">
    <citation type="submission" date="2019-03" db="EMBL/GenBank/DDBJ databases">
        <authorList>
            <person name="Hao L."/>
        </authorList>
    </citation>
    <scope>NUCLEOTIDE SEQUENCE</scope>
</reference>
<organism evidence="6">
    <name type="scientific">anaerobic digester metagenome</name>
    <dbReference type="NCBI Taxonomy" id="1263854"/>
    <lineage>
        <taxon>unclassified sequences</taxon>
        <taxon>metagenomes</taxon>
        <taxon>ecological metagenomes</taxon>
    </lineage>
</organism>
<dbReference type="SUPFAM" id="SSF47203">
    <property type="entry name" value="Acyl-CoA dehydrogenase C-terminal domain-like"/>
    <property type="match status" value="1"/>
</dbReference>
<dbReference type="PANTHER" id="PTHR43884:SF12">
    <property type="entry name" value="ISOVALERYL-COA DEHYDROGENASE, MITOCHONDRIAL-RELATED"/>
    <property type="match status" value="1"/>
</dbReference>
<dbReference type="Gene3D" id="1.20.140.10">
    <property type="entry name" value="Butyryl-CoA Dehydrogenase, subunit A, domain 3"/>
    <property type="match status" value="1"/>
</dbReference>
<dbReference type="GO" id="GO:0016937">
    <property type="term" value="F:short-chain fatty acyl-CoA dehydrogenase activity"/>
    <property type="evidence" value="ECO:0007669"/>
    <property type="project" value="UniProtKB-EC"/>
</dbReference>
<keyword evidence="6" id="KW-0560">Oxidoreductase</keyword>